<dbReference type="CDD" id="cd03801">
    <property type="entry name" value="GT4_PimA-like"/>
    <property type="match status" value="1"/>
</dbReference>
<organism evidence="3 4">
    <name type="scientific">Acidithiobacillus thiooxidans ATCC 19377</name>
    <dbReference type="NCBI Taxonomy" id="637390"/>
    <lineage>
        <taxon>Bacteria</taxon>
        <taxon>Pseudomonadati</taxon>
        <taxon>Pseudomonadota</taxon>
        <taxon>Acidithiobacillia</taxon>
        <taxon>Acidithiobacillales</taxon>
        <taxon>Acidithiobacillaceae</taxon>
        <taxon>Acidithiobacillus</taxon>
    </lineage>
</organism>
<dbReference type="SUPFAM" id="SSF53756">
    <property type="entry name" value="UDP-Glycosyltransferase/glycogen phosphorylase"/>
    <property type="match status" value="1"/>
</dbReference>
<proteinExistence type="predicted"/>
<dbReference type="GO" id="GO:0016757">
    <property type="term" value="F:glycosyltransferase activity"/>
    <property type="evidence" value="ECO:0007669"/>
    <property type="project" value="UniProtKB-KW"/>
</dbReference>
<gene>
    <name evidence="3" type="primary">capM</name>
    <name evidence="3" type="ORF">DLNHIDIE_01062</name>
</gene>
<dbReference type="Gene3D" id="3.40.50.2000">
    <property type="entry name" value="Glycogen Phosphorylase B"/>
    <property type="match status" value="2"/>
</dbReference>
<dbReference type="RefSeq" id="WP_142087166.1">
    <property type="nucleotide sequence ID" value="NZ_SZUV01000001.1"/>
</dbReference>
<dbReference type="AlphaFoldDB" id="A0A543Q4E8"/>
<evidence type="ECO:0000259" key="1">
    <source>
        <dbReference type="Pfam" id="PF00534"/>
    </source>
</evidence>
<dbReference type="InterPro" id="IPR001296">
    <property type="entry name" value="Glyco_trans_1"/>
</dbReference>
<reference evidence="3 4" key="1">
    <citation type="submission" date="2019-03" db="EMBL/GenBank/DDBJ databases">
        <title>New insights into Acidothiobacillus thiooxidans sulfur metabolism through coupled gene expression, solution geochemistry, microscopy and spectroscopy analyses.</title>
        <authorList>
            <person name="Camacho D."/>
            <person name="Frazao R."/>
            <person name="Fouillen A."/>
            <person name="Nanci A."/>
            <person name="Lang B.F."/>
            <person name="Apte S.C."/>
            <person name="Baron C."/>
            <person name="Warren L.A."/>
        </authorList>
    </citation>
    <scope>NUCLEOTIDE SEQUENCE [LARGE SCALE GENOMIC DNA]</scope>
    <source>
        <strain evidence="3 4">ATCC 19377</strain>
    </source>
</reference>
<feature type="domain" description="Glycosyl transferase family 1" evidence="1">
    <location>
        <begin position="199"/>
        <end position="351"/>
    </location>
</feature>
<comment type="caution">
    <text evidence="3">The sequence shown here is derived from an EMBL/GenBank/DDBJ whole genome shotgun (WGS) entry which is preliminary data.</text>
</comment>
<evidence type="ECO:0000259" key="2">
    <source>
        <dbReference type="Pfam" id="PF13439"/>
    </source>
</evidence>
<feature type="domain" description="Glycosyltransferase subfamily 4-like N-terminal" evidence="2">
    <location>
        <begin position="70"/>
        <end position="192"/>
    </location>
</feature>
<dbReference type="Pfam" id="PF13439">
    <property type="entry name" value="Glyco_transf_4"/>
    <property type="match status" value="1"/>
</dbReference>
<keyword evidence="3" id="KW-0808">Transferase</keyword>
<evidence type="ECO:0000313" key="4">
    <source>
        <dbReference type="Proteomes" id="UP000315403"/>
    </source>
</evidence>
<dbReference type="PANTHER" id="PTHR45947:SF3">
    <property type="entry name" value="SULFOQUINOVOSYL TRANSFERASE SQD2"/>
    <property type="match status" value="1"/>
</dbReference>
<dbReference type="EC" id="2.4.-.-" evidence="3"/>
<dbReference type="Proteomes" id="UP000315403">
    <property type="component" value="Unassembled WGS sequence"/>
</dbReference>
<keyword evidence="3" id="KW-0328">Glycosyltransferase</keyword>
<dbReference type="InterPro" id="IPR028098">
    <property type="entry name" value="Glyco_trans_4-like_N"/>
</dbReference>
<dbReference type="EMBL" id="SZUV01000001">
    <property type="protein sequence ID" value="TQN51194.1"/>
    <property type="molecule type" value="Genomic_DNA"/>
</dbReference>
<protein>
    <submittedName>
        <fullName evidence="3">Capsular polysaccharide biosynthesis glycosyltransferase CapM</fullName>
        <ecNumber evidence="3">2.4.-.-</ecNumber>
    </submittedName>
</protein>
<dbReference type="PANTHER" id="PTHR45947">
    <property type="entry name" value="SULFOQUINOVOSYL TRANSFERASE SQD2"/>
    <property type="match status" value="1"/>
</dbReference>
<dbReference type="Pfam" id="PF00534">
    <property type="entry name" value="Glycos_transf_1"/>
    <property type="match status" value="1"/>
</dbReference>
<name>A0A543Q4E8_ACITH</name>
<sequence>MIKILAIQLDMLGSKAFSLRVREYFKNSDKYALYSKWFHEDRGLIGRAAHFLIAWQFPVNAISKRHLDLRRTRVEWVYSWVAGRLVNREVKKCSYDILYFHTQTVSYGAIKHMKKIPSILSIDMTLKQSAREPQKKQHVKWTYSLSYKMEQRSFDNAKHIVAISNWARQSLIQEYGLPEQKITVIPPGLNLENFPIVEKQRDNNNLVQILFVGGDFIRKGGDLLLEVFIEYFSEKAILHLVTNEKLRVNHENIIIHPDIHADTPEWHALYAMSDFFVLPTRFDAFGLVFAEAMAYSLPVIGTNVGAIPEIIKNGFNGFLIPPDNKKMLHESMKKLVIDSALRIAMGRNARKTAEEKYDMKVNLRQLEEIMEKVTLK</sequence>
<evidence type="ECO:0000313" key="3">
    <source>
        <dbReference type="EMBL" id="TQN51194.1"/>
    </source>
</evidence>
<dbReference type="InterPro" id="IPR050194">
    <property type="entry name" value="Glycosyltransferase_grp1"/>
</dbReference>
<accession>A0A543Q4E8</accession>